<proteinExistence type="predicted"/>
<dbReference type="Proteomes" id="UP000294901">
    <property type="component" value="Unassembled WGS sequence"/>
</dbReference>
<evidence type="ECO:0000313" key="1">
    <source>
        <dbReference type="EMBL" id="TDO41233.1"/>
    </source>
</evidence>
<evidence type="ECO:0000313" key="2">
    <source>
        <dbReference type="Proteomes" id="UP000294901"/>
    </source>
</evidence>
<dbReference type="RefSeq" id="WP_133875282.1">
    <property type="nucleotide sequence ID" value="NZ_BOMD01000031.1"/>
</dbReference>
<keyword evidence="2" id="KW-1185">Reference proteome</keyword>
<reference evidence="1 2" key="1">
    <citation type="submission" date="2019-03" db="EMBL/GenBank/DDBJ databases">
        <title>Sequencing the genomes of 1000 actinobacteria strains.</title>
        <authorList>
            <person name="Klenk H.-P."/>
        </authorList>
    </citation>
    <scope>NUCLEOTIDE SEQUENCE [LARGE SCALE GENOMIC DNA]</scope>
    <source>
        <strain evidence="1 2">DSM 43805</strain>
    </source>
</reference>
<dbReference type="EMBL" id="SNWR01000001">
    <property type="protein sequence ID" value="TDO41233.1"/>
    <property type="molecule type" value="Genomic_DNA"/>
</dbReference>
<dbReference type="AlphaFoldDB" id="A0A4R6JWR4"/>
<organism evidence="1 2">
    <name type="scientific">Paractinoplanes brasiliensis</name>
    <dbReference type="NCBI Taxonomy" id="52695"/>
    <lineage>
        <taxon>Bacteria</taxon>
        <taxon>Bacillati</taxon>
        <taxon>Actinomycetota</taxon>
        <taxon>Actinomycetes</taxon>
        <taxon>Micromonosporales</taxon>
        <taxon>Micromonosporaceae</taxon>
        <taxon>Paractinoplanes</taxon>
    </lineage>
</organism>
<dbReference type="OrthoDB" id="5508607at2"/>
<sequence>MRLDPTLGAAIAAAYVKAPVRDPRADDAYAALRRETIRQYEYLVGRREFGGLGVKVRITSIDPYADAAAMVEDIAHRELKVFATSDTGNPHPYLSDAENDMFRAVHDAFGHAAIGRGFDGHGEEAAWLKHSGMYSPLARRALTTETRGQSCTMIFHLNGRRFAEQKAVLLPPVFSDPRTVRLAGRPSGRQAQRAIRIRSR</sequence>
<protein>
    <submittedName>
        <fullName evidence="1">Uncharacterized protein</fullName>
    </submittedName>
</protein>
<comment type="caution">
    <text evidence="1">The sequence shown here is derived from an EMBL/GenBank/DDBJ whole genome shotgun (WGS) entry which is preliminary data.</text>
</comment>
<gene>
    <name evidence="1" type="ORF">C8E87_4962</name>
</gene>
<accession>A0A4R6JWR4</accession>
<name>A0A4R6JWR4_9ACTN</name>